<protein>
    <submittedName>
        <fullName evidence="2">RNA polymerase B-subunit</fullName>
    </submittedName>
</protein>
<dbReference type="AlphaFoldDB" id="W0UVR2"/>
<name>W0UVR2_9ACTN</name>
<feature type="region of interest" description="Disordered" evidence="1">
    <location>
        <begin position="1"/>
        <end position="175"/>
    </location>
</feature>
<evidence type="ECO:0000313" key="2">
    <source>
        <dbReference type="EMBL" id="CDG58011.1"/>
    </source>
</evidence>
<gene>
    <name evidence="2" type="primary">rpoB</name>
</gene>
<feature type="compositionally biased region" description="Gly residues" evidence="1">
    <location>
        <begin position="164"/>
        <end position="175"/>
    </location>
</feature>
<reference evidence="2" key="1">
    <citation type="submission" date="2013-08" db="EMBL/GenBank/DDBJ databases">
        <authorList>
            <person name="Human Z."/>
        </authorList>
    </citation>
    <scope>NUCLEOTIDE SEQUENCE</scope>
    <source>
        <strain evidence="2">NRRL B-5799</strain>
    </source>
</reference>
<organism evidence="2">
    <name type="scientific">Streptomyces phaeoluteichromatogenes</name>
    <dbReference type="NCBI Taxonomy" id="114685"/>
    <lineage>
        <taxon>Bacteria</taxon>
        <taxon>Bacillati</taxon>
        <taxon>Actinomycetota</taxon>
        <taxon>Actinomycetes</taxon>
        <taxon>Kitasatosporales</taxon>
        <taxon>Streptomycetaceae</taxon>
        <taxon>Streptomyces</taxon>
    </lineage>
</organism>
<reference evidence="2" key="2">
    <citation type="submission" date="2014-01" db="EMBL/GenBank/DDBJ databases">
        <title>Streptomyces spp. symbionts of pine-infesting insects in two continents form a monophyletic lineage.</title>
        <authorList>
            <person name="Human Z.R."/>
            <person name="De Beer Z.W."/>
            <person name="Wingfield M.J."/>
            <person name="Slippers B."/>
            <person name="Venter S.N."/>
        </authorList>
    </citation>
    <scope>NUCLEOTIDE SEQUENCE</scope>
    <source>
        <strain evidence="2">NRRL B-5799</strain>
    </source>
</reference>
<feature type="compositionally biased region" description="Basic residues" evidence="1">
    <location>
        <begin position="84"/>
        <end position="97"/>
    </location>
</feature>
<feature type="compositionally biased region" description="Basic residues" evidence="1">
    <location>
        <begin position="37"/>
        <end position="62"/>
    </location>
</feature>
<feature type="non-terminal residue" evidence="2">
    <location>
        <position position="175"/>
    </location>
</feature>
<feature type="compositionally biased region" description="Basic and acidic residues" evidence="1">
    <location>
        <begin position="1"/>
        <end position="18"/>
    </location>
</feature>
<feature type="non-terminal residue" evidence="2">
    <location>
        <position position="1"/>
    </location>
</feature>
<proteinExistence type="predicted"/>
<feature type="compositionally biased region" description="Basic residues" evidence="1">
    <location>
        <begin position="143"/>
        <end position="161"/>
    </location>
</feature>
<sequence length="175" mass="20132">HVPDRDAGRPEHRPDRLARLLRPGQRVRFRRDPVPQGHRRPGHRRRRLPDRRRGGPLRHRAGQRPADRRAPLRRGPRAGPPPWRRGRLRRPRGRGLHGRLAAPDGVGRDRHDPLPGARRRQPCPHGREHDAPGRSAHQVGGPARRHRHGVPLRRRRRRRRQGREGGCGPGGLRGL</sequence>
<accession>W0UVR2</accession>
<dbReference type="EMBL" id="HG423678">
    <property type="protein sequence ID" value="CDG58011.1"/>
    <property type="molecule type" value="Genomic_DNA"/>
</dbReference>
<evidence type="ECO:0000256" key="1">
    <source>
        <dbReference type="SAM" id="MobiDB-lite"/>
    </source>
</evidence>